<comment type="pathway">
    <text evidence="2 9">Cofactor biosynthesis; adenosylcobalamin biosynthesis.</text>
</comment>
<feature type="transmembrane region" description="Helical" evidence="9">
    <location>
        <begin position="86"/>
        <end position="103"/>
    </location>
</feature>
<dbReference type="Proteomes" id="UP001156882">
    <property type="component" value="Unassembled WGS sequence"/>
</dbReference>
<evidence type="ECO:0000256" key="9">
    <source>
        <dbReference type="HAMAP-Rule" id="MF_00024"/>
    </source>
</evidence>
<reference evidence="11" key="1">
    <citation type="journal article" date="2019" name="Int. J. Syst. Evol. Microbiol.">
        <title>The Global Catalogue of Microorganisms (GCM) 10K type strain sequencing project: providing services to taxonomists for standard genome sequencing and annotation.</title>
        <authorList>
            <consortium name="The Broad Institute Genomics Platform"/>
            <consortium name="The Broad Institute Genome Sequencing Center for Infectious Disease"/>
            <person name="Wu L."/>
            <person name="Ma J."/>
        </authorList>
    </citation>
    <scope>NUCLEOTIDE SEQUENCE [LARGE SCALE GENOMIC DNA]</scope>
    <source>
        <strain evidence="11">NBRC 101365</strain>
    </source>
</reference>
<evidence type="ECO:0000256" key="4">
    <source>
        <dbReference type="ARBA" id="ARBA00022475"/>
    </source>
</evidence>
<keyword evidence="8 9" id="KW-0472">Membrane</keyword>
<feature type="transmembrane region" description="Helical" evidence="9">
    <location>
        <begin position="7"/>
        <end position="24"/>
    </location>
</feature>
<comment type="caution">
    <text evidence="10">The sequence shown here is derived from an EMBL/GenBank/DDBJ whole genome shotgun (WGS) entry which is preliminary data.</text>
</comment>
<organism evidence="10 11">
    <name type="scientific">Labrys miyagiensis</name>
    <dbReference type="NCBI Taxonomy" id="346912"/>
    <lineage>
        <taxon>Bacteria</taxon>
        <taxon>Pseudomonadati</taxon>
        <taxon>Pseudomonadota</taxon>
        <taxon>Alphaproteobacteria</taxon>
        <taxon>Hyphomicrobiales</taxon>
        <taxon>Xanthobacteraceae</taxon>
        <taxon>Labrys</taxon>
    </lineage>
</organism>
<feature type="transmembrane region" description="Helical" evidence="9">
    <location>
        <begin position="302"/>
        <end position="323"/>
    </location>
</feature>
<keyword evidence="11" id="KW-1185">Reference proteome</keyword>
<sequence length="327" mass="35118">MDLFSRILSLAIAWAFEMIFGYPRPLYARIGHPVTWMGALVAGLDRRLNVEADSRSTRRSAGIVATGVLVVVAGLGAYLVERLCLSFTYGFIPLGIIASSLIASKSLAEHVENVAQGLETGGLAGGRKAVSMIVGRNPETLDEPGVCRAAIESLAENFSDGVVAPVFWYALLGLPGIAVYKIVNTADSMIGHRTPRHEAFGWASARLDDWLNLIPARLTALILSAAAFISHRRGRAAMLAVRRDAGKHRSPNAGWPEAAMAGALDLRLAGPRVYGETVVEDAYMGDGRSEAGVADIRKALNLFHTACVILSAVIGVLTFYLVYKQYH</sequence>
<dbReference type="PANTHER" id="PTHR34308:SF1">
    <property type="entry name" value="COBALAMIN BIOSYNTHESIS PROTEIN CBIB"/>
    <property type="match status" value="1"/>
</dbReference>
<dbReference type="InterPro" id="IPR004485">
    <property type="entry name" value="Cobalamin_biosynth_CobD/CbiB"/>
</dbReference>
<evidence type="ECO:0000313" key="11">
    <source>
        <dbReference type="Proteomes" id="UP001156882"/>
    </source>
</evidence>
<evidence type="ECO:0000256" key="2">
    <source>
        <dbReference type="ARBA" id="ARBA00004953"/>
    </source>
</evidence>
<feature type="transmembrane region" description="Helical" evidence="9">
    <location>
        <begin position="162"/>
        <end position="183"/>
    </location>
</feature>
<dbReference type="Pfam" id="PF03186">
    <property type="entry name" value="CobD_Cbib"/>
    <property type="match status" value="1"/>
</dbReference>
<keyword evidence="4 9" id="KW-1003">Cell membrane</keyword>
<dbReference type="RefSeq" id="WP_284310575.1">
    <property type="nucleotide sequence ID" value="NZ_BSPC01000005.1"/>
</dbReference>
<comment type="function">
    <text evidence="9">Converts cobyric acid to cobinamide by the addition of aminopropanol on the F carboxylic group.</text>
</comment>
<dbReference type="EMBL" id="BSPC01000005">
    <property type="protein sequence ID" value="GLS17770.1"/>
    <property type="molecule type" value="Genomic_DNA"/>
</dbReference>
<evidence type="ECO:0000256" key="1">
    <source>
        <dbReference type="ARBA" id="ARBA00004651"/>
    </source>
</evidence>
<feature type="transmembrane region" description="Helical" evidence="9">
    <location>
        <begin position="60"/>
        <end position="80"/>
    </location>
</feature>
<evidence type="ECO:0000256" key="8">
    <source>
        <dbReference type="ARBA" id="ARBA00023136"/>
    </source>
</evidence>
<accession>A0ABQ6CFZ4</accession>
<dbReference type="PANTHER" id="PTHR34308">
    <property type="entry name" value="COBALAMIN BIOSYNTHESIS PROTEIN CBIB"/>
    <property type="match status" value="1"/>
</dbReference>
<evidence type="ECO:0000256" key="7">
    <source>
        <dbReference type="ARBA" id="ARBA00022989"/>
    </source>
</evidence>
<dbReference type="NCBIfam" id="TIGR00380">
    <property type="entry name" value="cobal_cbiB"/>
    <property type="match status" value="1"/>
</dbReference>
<name>A0ABQ6CFZ4_9HYPH</name>
<comment type="subcellular location">
    <subcellularLocation>
        <location evidence="1 9">Cell membrane</location>
        <topology evidence="1 9">Multi-pass membrane protein</topology>
    </subcellularLocation>
</comment>
<protein>
    <recommendedName>
        <fullName evidence="9">Cobalamin biosynthesis protein CobD</fullName>
    </recommendedName>
</protein>
<evidence type="ECO:0000256" key="3">
    <source>
        <dbReference type="ARBA" id="ARBA00006263"/>
    </source>
</evidence>
<gene>
    <name evidence="9 10" type="primary">cobD</name>
    <name evidence="10" type="ORF">GCM10007874_07850</name>
</gene>
<dbReference type="HAMAP" id="MF_00024">
    <property type="entry name" value="CobD_CbiB"/>
    <property type="match status" value="1"/>
</dbReference>
<comment type="similarity">
    <text evidence="3 9">Belongs to the CobD/CbiB family.</text>
</comment>
<evidence type="ECO:0000256" key="5">
    <source>
        <dbReference type="ARBA" id="ARBA00022573"/>
    </source>
</evidence>
<keyword evidence="6 9" id="KW-0812">Transmembrane</keyword>
<keyword evidence="7 9" id="KW-1133">Transmembrane helix</keyword>
<evidence type="ECO:0000256" key="6">
    <source>
        <dbReference type="ARBA" id="ARBA00022692"/>
    </source>
</evidence>
<proteinExistence type="inferred from homology"/>
<evidence type="ECO:0000313" key="10">
    <source>
        <dbReference type="EMBL" id="GLS17770.1"/>
    </source>
</evidence>
<keyword evidence="5 9" id="KW-0169">Cobalamin biosynthesis</keyword>